<comment type="subcellular location">
    <subcellularLocation>
        <location evidence="1 4">Nucleus</location>
        <location evidence="1 4">Nucleolus</location>
    </subcellularLocation>
</comment>
<dbReference type="InterPro" id="IPR007109">
    <property type="entry name" value="Brix"/>
</dbReference>
<comment type="caution">
    <text evidence="7">The sequence shown here is derived from an EMBL/GenBank/DDBJ whole genome shotgun (WGS) entry which is preliminary data.</text>
</comment>
<dbReference type="SMART" id="SM00879">
    <property type="entry name" value="Brix"/>
    <property type="match status" value="1"/>
</dbReference>
<evidence type="ECO:0000256" key="5">
    <source>
        <dbReference type="SAM" id="MobiDB-lite"/>
    </source>
</evidence>
<dbReference type="GO" id="GO:0005730">
    <property type="term" value="C:nucleolus"/>
    <property type="evidence" value="ECO:0007669"/>
    <property type="project" value="UniProtKB-SubCell"/>
</dbReference>
<evidence type="ECO:0000256" key="3">
    <source>
        <dbReference type="ARBA" id="ARBA00023242"/>
    </source>
</evidence>
<dbReference type="GO" id="GO:0000027">
    <property type="term" value="P:ribosomal large subunit assembly"/>
    <property type="evidence" value="ECO:0007669"/>
    <property type="project" value="InterPro"/>
</dbReference>
<keyword evidence="8" id="KW-1185">Reference proteome</keyword>
<accession>A0A0F4ZAE0</accession>
<dbReference type="PANTHER" id="PTHR12728:SF0">
    <property type="entry name" value="RIBOSOME PRODUCTION FACTOR 2 HOMOLOG"/>
    <property type="match status" value="1"/>
</dbReference>
<evidence type="ECO:0000256" key="4">
    <source>
        <dbReference type="RuleBase" id="RU367086"/>
    </source>
</evidence>
<dbReference type="AlphaFoldDB" id="A0A0F4ZAE0"/>
<feature type="region of interest" description="Disordered" evidence="5">
    <location>
        <begin position="1"/>
        <end position="25"/>
    </location>
</feature>
<evidence type="ECO:0000259" key="6">
    <source>
        <dbReference type="PROSITE" id="PS50833"/>
    </source>
</evidence>
<dbReference type="GO" id="GO:0000463">
    <property type="term" value="P:maturation of LSU-rRNA from tricistronic rRNA transcript (SSU-rRNA, 5.8S rRNA, LSU-rRNA)"/>
    <property type="evidence" value="ECO:0007669"/>
    <property type="project" value="TreeGrafter"/>
</dbReference>
<comment type="similarity">
    <text evidence="2 4">Belongs to the RPF2 family.</text>
</comment>
<name>A0A0F4ZAE0_9PEZI</name>
<dbReference type="GO" id="GO:0019843">
    <property type="term" value="F:rRNA binding"/>
    <property type="evidence" value="ECO:0007669"/>
    <property type="project" value="UniProtKB-UniRule"/>
</dbReference>
<evidence type="ECO:0000256" key="1">
    <source>
        <dbReference type="ARBA" id="ARBA00004604"/>
    </source>
</evidence>
<reference evidence="7 8" key="1">
    <citation type="submission" date="2015-03" db="EMBL/GenBank/DDBJ databases">
        <authorList>
            <person name="Radwan O."/>
            <person name="Al-Naeli F.A."/>
            <person name="Rendon G.A."/>
            <person name="Fields C."/>
        </authorList>
    </citation>
    <scope>NUCLEOTIDE SEQUENCE [LARGE SCALE GENOMIC DNA]</scope>
    <source>
        <strain evidence="7">CR-DP1</strain>
    </source>
</reference>
<dbReference type="PROSITE" id="PS50833">
    <property type="entry name" value="BRIX"/>
    <property type="match status" value="1"/>
</dbReference>
<organism evidence="7 8">
    <name type="scientific">Thielaviopsis punctulata</name>
    <dbReference type="NCBI Taxonomy" id="72032"/>
    <lineage>
        <taxon>Eukaryota</taxon>
        <taxon>Fungi</taxon>
        <taxon>Dikarya</taxon>
        <taxon>Ascomycota</taxon>
        <taxon>Pezizomycotina</taxon>
        <taxon>Sordariomycetes</taxon>
        <taxon>Hypocreomycetidae</taxon>
        <taxon>Microascales</taxon>
        <taxon>Ceratocystidaceae</taxon>
        <taxon>Thielaviopsis</taxon>
    </lineage>
</organism>
<feature type="compositionally biased region" description="Basic and acidic residues" evidence="5">
    <location>
        <begin position="16"/>
        <end position="25"/>
    </location>
</feature>
<dbReference type="PANTHER" id="PTHR12728">
    <property type="entry name" value="BRIX DOMAIN CONTAINING PROTEIN"/>
    <property type="match status" value="1"/>
</dbReference>
<proteinExistence type="inferred from homology"/>
<dbReference type="OrthoDB" id="407658at2759"/>
<sequence>MSMLRQIKPRNARSKRALEKREPKAVENPKTALFLRGTSCSQIVQDAMNDLYALRQPFAKKFSKKNAVHPFEDASSLEFFADKNDASLMVFGSSNKKRPHALTLVRMFNYHVLDMLELLLDPTSFRTLAQFKNNKFAVGLRPMLVFAGSAFENPVDRVYTHAKNILTDFFACRDTTDKMDVEGLQYIIQIAAEEPTENEGAEGVPRTSRIFLRAYTLRTVRSGQKLPRVEVTEIGPRMDFRIGRVREAEEAIMKEALKKARTTEERVKKNISTDEMGDKIGRIHLGRQDLGQLQTRKMKGLKRSRDQGPKEDDLDMDVVSDDEASKKQKTA</sequence>
<evidence type="ECO:0000313" key="7">
    <source>
        <dbReference type="EMBL" id="KKA27245.1"/>
    </source>
</evidence>
<dbReference type="Pfam" id="PF04427">
    <property type="entry name" value="Brix"/>
    <property type="match status" value="1"/>
</dbReference>
<dbReference type="Proteomes" id="UP000033483">
    <property type="component" value="Unassembled WGS sequence"/>
</dbReference>
<evidence type="ECO:0000256" key="2">
    <source>
        <dbReference type="ARBA" id="ARBA00010782"/>
    </source>
</evidence>
<feature type="region of interest" description="Disordered" evidence="5">
    <location>
        <begin position="282"/>
        <end position="331"/>
    </location>
</feature>
<feature type="compositionally biased region" description="Acidic residues" evidence="5">
    <location>
        <begin position="312"/>
        <end position="322"/>
    </location>
</feature>
<feature type="domain" description="Brix" evidence="6">
    <location>
        <begin position="30"/>
        <end position="251"/>
    </location>
</feature>
<dbReference type="InterPro" id="IPR039770">
    <property type="entry name" value="Rpf2"/>
</dbReference>
<dbReference type="EMBL" id="LAEV01001840">
    <property type="protein sequence ID" value="KKA27245.1"/>
    <property type="molecule type" value="Genomic_DNA"/>
</dbReference>
<keyword evidence="3 4" id="KW-0539">Nucleus</keyword>
<gene>
    <name evidence="7" type="ORF">TD95_003176</name>
</gene>
<protein>
    <recommendedName>
        <fullName evidence="4">Ribosome production factor 2 homolog</fullName>
    </recommendedName>
    <alternativeName>
        <fullName evidence="4">Ribosome biogenesis protein RPF2 homolog</fullName>
    </alternativeName>
</protein>
<evidence type="ECO:0000313" key="8">
    <source>
        <dbReference type="Proteomes" id="UP000033483"/>
    </source>
</evidence>